<keyword evidence="4" id="KW-1185">Reference proteome</keyword>
<dbReference type="InterPro" id="IPR029050">
    <property type="entry name" value="Immunoprotect_excell_Ig-like"/>
</dbReference>
<dbReference type="RefSeq" id="WP_188830723.1">
    <property type="nucleotide sequence ID" value="NZ_BMMW01000004.1"/>
</dbReference>
<reference evidence="3" key="1">
    <citation type="journal article" date="2014" name="Int. J. Syst. Evol. Microbiol.">
        <title>Complete genome sequence of Corynebacterium casei LMG S-19264T (=DSM 44701T), isolated from a smear-ripened cheese.</title>
        <authorList>
            <consortium name="US DOE Joint Genome Institute (JGI-PGF)"/>
            <person name="Walter F."/>
            <person name="Albersmeier A."/>
            <person name="Kalinowski J."/>
            <person name="Ruckert C."/>
        </authorList>
    </citation>
    <scope>NUCLEOTIDE SEQUENCE</scope>
    <source>
        <strain evidence="3">CGMCC 4.7278</strain>
    </source>
</reference>
<comment type="caution">
    <text evidence="3">The sequence shown here is derived from an EMBL/GenBank/DDBJ whole genome shotgun (WGS) entry which is preliminary data.</text>
</comment>
<sequence length="195" mass="20389">MKGRLVMVAAVGATFALVQAHAALDVTATQSVSSSVGEIQLVQNGGKLGSKDKPVPLGDTFAVGKAWKVSIVSVNPNATATVLAENQFNDPPKAGNQFVIINTTAQYVGDDTASPWLDLDYKFLGSKGNTYSTYDDSCGVIPEPLDDVSELYPDATATGNVCFSVPTDQIGGGKIVVEDDTTFTSSAKAFFATKK</sequence>
<dbReference type="Proteomes" id="UP000612956">
    <property type="component" value="Unassembled WGS sequence"/>
</dbReference>
<reference evidence="3" key="2">
    <citation type="submission" date="2020-09" db="EMBL/GenBank/DDBJ databases">
        <authorList>
            <person name="Sun Q."/>
            <person name="Zhou Y."/>
        </authorList>
    </citation>
    <scope>NUCLEOTIDE SEQUENCE</scope>
    <source>
        <strain evidence="3">CGMCC 4.7278</strain>
    </source>
</reference>
<evidence type="ECO:0000313" key="3">
    <source>
        <dbReference type="EMBL" id="GGK65299.1"/>
    </source>
</evidence>
<evidence type="ECO:0000256" key="1">
    <source>
        <dbReference type="ARBA" id="ARBA00022729"/>
    </source>
</evidence>
<dbReference type="EMBL" id="BMMW01000004">
    <property type="protein sequence ID" value="GGK65299.1"/>
    <property type="molecule type" value="Genomic_DNA"/>
</dbReference>
<proteinExistence type="predicted"/>
<keyword evidence="1 2" id="KW-0732">Signal</keyword>
<evidence type="ECO:0000313" key="4">
    <source>
        <dbReference type="Proteomes" id="UP000612956"/>
    </source>
</evidence>
<gene>
    <name evidence="3" type="ORF">GCM10011591_41940</name>
</gene>
<evidence type="ECO:0000256" key="2">
    <source>
        <dbReference type="SAM" id="SignalP"/>
    </source>
</evidence>
<name>A0A917QRV8_9NOCA</name>
<organism evidence="3 4">
    <name type="scientific">Nocardia camponoti</name>
    <dbReference type="NCBI Taxonomy" id="1616106"/>
    <lineage>
        <taxon>Bacteria</taxon>
        <taxon>Bacillati</taxon>
        <taxon>Actinomycetota</taxon>
        <taxon>Actinomycetes</taxon>
        <taxon>Mycobacteriales</taxon>
        <taxon>Nocardiaceae</taxon>
        <taxon>Nocardia</taxon>
    </lineage>
</organism>
<dbReference type="Gene3D" id="2.60.40.1240">
    <property type="match status" value="1"/>
</dbReference>
<accession>A0A917QRV8</accession>
<dbReference type="AlphaFoldDB" id="A0A917QRV8"/>
<protein>
    <recommendedName>
        <fullName evidence="5">DUF4352 domain-containing protein</fullName>
    </recommendedName>
</protein>
<feature type="chain" id="PRO_5037322906" description="DUF4352 domain-containing protein" evidence="2">
    <location>
        <begin position="23"/>
        <end position="195"/>
    </location>
</feature>
<evidence type="ECO:0008006" key="5">
    <source>
        <dbReference type="Google" id="ProtNLM"/>
    </source>
</evidence>
<feature type="signal peptide" evidence="2">
    <location>
        <begin position="1"/>
        <end position="22"/>
    </location>
</feature>